<gene>
    <name evidence="1" type="ORF">IEN85_13015</name>
</gene>
<dbReference type="PANTHER" id="PTHR36848">
    <property type="entry name" value="DNA-BINDING PROTEIN (PUTATIVE SECRETED PROTEIN)-RELATED"/>
    <property type="match status" value="1"/>
</dbReference>
<reference evidence="1" key="1">
    <citation type="submission" date="2020-09" db="EMBL/GenBank/DDBJ databases">
        <title>Pelagicoccus enzymogenes sp. nov. with an EPS production, isolated from marine sediment.</title>
        <authorList>
            <person name="Feng X."/>
        </authorList>
    </citation>
    <scope>NUCLEOTIDE SEQUENCE</scope>
    <source>
        <strain evidence="1">NFK12</strain>
    </source>
</reference>
<evidence type="ECO:0000313" key="2">
    <source>
        <dbReference type="Proteomes" id="UP000622317"/>
    </source>
</evidence>
<dbReference type="InterPro" id="IPR006311">
    <property type="entry name" value="TAT_signal"/>
</dbReference>
<accession>A0A927F8R7</accession>
<dbReference type="AlphaFoldDB" id="A0A927F8R7"/>
<organism evidence="1 2">
    <name type="scientific">Pelagicoccus enzymogenes</name>
    <dbReference type="NCBI Taxonomy" id="2773457"/>
    <lineage>
        <taxon>Bacteria</taxon>
        <taxon>Pseudomonadati</taxon>
        <taxon>Verrucomicrobiota</taxon>
        <taxon>Opitutia</taxon>
        <taxon>Puniceicoccales</taxon>
        <taxon>Pelagicoccaceae</taxon>
        <taxon>Pelagicoccus</taxon>
    </lineage>
</organism>
<dbReference type="InterPro" id="IPR008979">
    <property type="entry name" value="Galactose-bd-like_sf"/>
</dbReference>
<dbReference type="SUPFAM" id="SSF49785">
    <property type="entry name" value="Galactose-binding domain-like"/>
    <property type="match status" value="1"/>
</dbReference>
<dbReference type="RefSeq" id="WP_191617516.1">
    <property type="nucleotide sequence ID" value="NZ_JACYFG010000036.1"/>
</dbReference>
<dbReference type="PANTHER" id="PTHR36848:SF2">
    <property type="entry name" value="SECRETED PROTEIN"/>
    <property type="match status" value="1"/>
</dbReference>
<keyword evidence="2" id="KW-1185">Reference proteome</keyword>
<protein>
    <submittedName>
        <fullName evidence="1">Alpha-L-rhamnosidase</fullName>
    </submittedName>
</protein>
<dbReference type="Pfam" id="PF17132">
    <property type="entry name" value="Glyco_hydro_106"/>
    <property type="match status" value="2"/>
</dbReference>
<dbReference type="EMBL" id="JACYFG010000036">
    <property type="protein sequence ID" value="MBD5780414.1"/>
    <property type="molecule type" value="Genomic_DNA"/>
</dbReference>
<proteinExistence type="predicted"/>
<dbReference type="Proteomes" id="UP000622317">
    <property type="component" value="Unassembled WGS sequence"/>
</dbReference>
<dbReference type="InterPro" id="IPR053161">
    <property type="entry name" value="Ulvan_degrading_GH"/>
</dbReference>
<name>A0A927F8R7_9BACT</name>
<evidence type="ECO:0000313" key="1">
    <source>
        <dbReference type="EMBL" id="MBD5780414.1"/>
    </source>
</evidence>
<sequence length="939" mass="103582">MPHLSRRRFLELSSITGLGLLLAPIACTRSPKAATASVFAKAFANPPRPYQPKFRWWWPHGLVDPQQIRREINAMADAGFGGAEIADVHHSARGVDLHADTHGWGTAPWRDAVQAALEQAKERGMSIDHSIGPSWPAASNQITPDSDAACKELATATTVLDAGEAFDGPVPPPASQPHKGVEKQTLQYVQAIRTVDGTDLKAKEVAVHGDSLIDLSSQVSNDHLQWTAPSEGTWILISYWLRGSGQQPEGGPHTSPESYVVDHFSQKGTDAVIALWKKSVLTAPIKKLMREVGGNLFEDSIEMETKETVWTPRILEEFEERRGYSALPYLPIIVEKKEDPIFEYVDFDARHIWHDWWQTLSELFLENHFTALKQWANSLGLGFRGQPYGLKTDAVRAAATLDIAEGESLGFKNLDDYRSLAGGRDMGGRKILSNEAGAFQGLAYSTTWKRVLKKLNPQFAAGVNQTVLHGFSYAEAPGANWPGFSAFTPYGGGPGYSESWGPRQPSWEHITDISGYFSRVHYLLQQGQPQIDIAFLRQKGYAGSGFGAPWFSKEGVSVGWTHEFISPSTLELPTATVRNGLLAPDGPAFQALVFEGDAFHGRKCTFELPAARRLLELAEAGLPILAIGDWTQPTSSGRPNPADDATLREIFARILEQDNVVMVPSRGYIEQGLENLGIKPRISHSKANIVHAERRTADGRWFYFCNQSSEGSSAATVQVPLADGPNHPHHLDLWTGEITQMQNLEAIDGKLQIKLPLEPNGSLAFCITNTPLTHKERDTNPVDNSTIINSLPLRNWKLSVESWLPGDSPSSTRKEVASIPLEHPQPWSEIETFANDSGIGTYECTFDASEEMANSPRAGLMWEEAFDTLRISLNGKTLPPCNLLRNTTQLKGFLVEGTNTLRIETSSTLINRLRVSDPKVYQIARRQAYGVSGPVQLLW</sequence>
<dbReference type="PROSITE" id="PS51318">
    <property type="entry name" value="TAT"/>
    <property type="match status" value="1"/>
</dbReference>
<comment type="caution">
    <text evidence="1">The sequence shown here is derived from an EMBL/GenBank/DDBJ whole genome shotgun (WGS) entry which is preliminary data.</text>
</comment>